<proteinExistence type="predicted"/>
<evidence type="ECO:0000313" key="1">
    <source>
        <dbReference type="EMBL" id="OEJ15301.1"/>
    </source>
</evidence>
<comment type="caution">
    <text evidence="1">The sequence shown here is derived from an EMBL/GenBank/DDBJ whole genome shotgun (WGS) entry which is preliminary data.</text>
</comment>
<protein>
    <submittedName>
        <fullName evidence="1">Uncharacterized protein</fullName>
    </submittedName>
</protein>
<dbReference type="EMBL" id="MDCO01000006">
    <property type="protein sequence ID" value="OEJ15301.1"/>
    <property type="molecule type" value="Genomic_DNA"/>
</dbReference>
<dbReference type="RefSeq" id="WP_069725855.1">
    <property type="nucleotide sequence ID" value="NZ_MDCO01000006.1"/>
</dbReference>
<name>A0A1E5NGM2_9SPIR</name>
<evidence type="ECO:0000313" key="2">
    <source>
        <dbReference type="Proteomes" id="UP000095247"/>
    </source>
</evidence>
<dbReference type="Proteomes" id="UP000095247">
    <property type="component" value="Unassembled WGS sequence"/>
</dbReference>
<reference evidence="1 2" key="1">
    <citation type="submission" date="2016-08" db="EMBL/GenBank/DDBJ databases">
        <title>Characterization and recognition of Brachyspira hampsonii sp. nov., a novel intestinal spirochete that is pathogenic to pigs.</title>
        <authorList>
            <person name="Mirajkar N."/>
            <person name="La T."/>
            <person name="Phillips N."/>
            <person name="Hampson D."/>
            <person name="Gebhart C."/>
        </authorList>
    </citation>
    <scope>NUCLEOTIDE SEQUENCE [LARGE SCALE GENOMIC DNA]</scope>
    <source>
        <strain evidence="1 2">P280/1</strain>
    </source>
</reference>
<accession>A0A1E5NGM2</accession>
<sequence>MDFNFTMPYDNDLTEEEKTAIDEYVDKVYEEFKDNGKQLTRLAAQASSAISEGKAKAEKLANQVFLKNLW</sequence>
<dbReference type="AlphaFoldDB" id="A0A1E5NGM2"/>
<gene>
    <name evidence="1" type="ORF">BFL38_13440</name>
</gene>
<organism evidence="1 2">
    <name type="scientific">Brachyspira hampsonii</name>
    <dbReference type="NCBI Taxonomy" id="1287055"/>
    <lineage>
        <taxon>Bacteria</taxon>
        <taxon>Pseudomonadati</taxon>
        <taxon>Spirochaetota</taxon>
        <taxon>Spirochaetia</taxon>
        <taxon>Brachyspirales</taxon>
        <taxon>Brachyspiraceae</taxon>
        <taxon>Brachyspira</taxon>
    </lineage>
</organism>